<dbReference type="PANTHER" id="PTHR45947:SF3">
    <property type="entry name" value="SULFOQUINOVOSYL TRANSFERASE SQD2"/>
    <property type="match status" value="1"/>
</dbReference>
<dbReference type="InterPro" id="IPR028098">
    <property type="entry name" value="Glyco_trans_4-like_N"/>
</dbReference>
<gene>
    <name evidence="2" type="ORF">SAMN05216588_11839</name>
</gene>
<evidence type="ECO:0000313" key="2">
    <source>
        <dbReference type="EMBL" id="SDI50631.1"/>
    </source>
</evidence>
<protein>
    <submittedName>
        <fullName evidence="2">Glycosyltransferase involved in cell wall bisynthesis</fullName>
    </submittedName>
</protein>
<evidence type="ECO:0000313" key="3">
    <source>
        <dbReference type="Proteomes" id="UP000198606"/>
    </source>
</evidence>
<organism evidence="2 3">
    <name type="scientific">Phytopseudomonas flavescens</name>
    <dbReference type="NCBI Taxonomy" id="29435"/>
    <lineage>
        <taxon>Bacteria</taxon>
        <taxon>Pseudomonadati</taxon>
        <taxon>Pseudomonadota</taxon>
        <taxon>Gammaproteobacteria</taxon>
        <taxon>Pseudomonadales</taxon>
        <taxon>Pseudomonadaceae</taxon>
        <taxon>Phytopseudomonas</taxon>
    </lineage>
</organism>
<dbReference type="STRING" id="29435.SAMN05216588_11839"/>
<dbReference type="Pfam" id="PF13692">
    <property type="entry name" value="Glyco_trans_1_4"/>
    <property type="match status" value="1"/>
</dbReference>
<dbReference type="AlphaFoldDB" id="A0A1G8L4W8"/>
<dbReference type="GO" id="GO:0016757">
    <property type="term" value="F:glycosyltransferase activity"/>
    <property type="evidence" value="ECO:0007669"/>
    <property type="project" value="TreeGrafter"/>
</dbReference>
<dbReference type="Pfam" id="PF13439">
    <property type="entry name" value="Glyco_transf_4"/>
    <property type="match status" value="1"/>
</dbReference>
<dbReference type="Proteomes" id="UP000198606">
    <property type="component" value="Unassembled WGS sequence"/>
</dbReference>
<dbReference type="SUPFAM" id="SSF53756">
    <property type="entry name" value="UDP-Glycosyltransferase/glycogen phosphorylase"/>
    <property type="match status" value="1"/>
</dbReference>
<dbReference type="PANTHER" id="PTHR45947">
    <property type="entry name" value="SULFOQUINOVOSYL TRANSFERASE SQD2"/>
    <property type="match status" value="1"/>
</dbReference>
<sequence length="359" mass="39436">MRLLIVSDAWAPQVNGVVTSLTALVSELRGMGHCVEVLSPGAFRCVPCPGYPEIPLAWNLWRVAAAIEAFAPDGLHLATEGPLGWAARRWLLRRGLAFSSAIHTRFPEYLKARCRWFPLALGYAYLRLFHRHSQAVLVSTERLREDLGSRGLRRLALWRKGVNSQLFAPRAGAPAPLTAVFLYVGRIAAEKNLQAFLELDLPGEKWVVGDGPQREALQQVYDQVKFFGYRHGEALAECYRRASVLVFPSRTDTYGLVMLEAQACGTPVAAFAVPGPLDVVVCGVTGVLADDLREACLAAVELDRARCAQEAGRQSWRASAVEFLARQPLLNGEQVCVAMSGESWAVVEVAQRAQRAEVT</sequence>
<dbReference type="Gene3D" id="3.40.50.2000">
    <property type="entry name" value="Glycogen Phosphorylase B"/>
    <property type="match status" value="2"/>
</dbReference>
<proteinExistence type="predicted"/>
<dbReference type="RefSeq" id="WP_084307858.1">
    <property type="nucleotide sequence ID" value="NZ_FNDG01000018.1"/>
</dbReference>
<dbReference type="CDD" id="cd03814">
    <property type="entry name" value="GT4-like"/>
    <property type="match status" value="1"/>
</dbReference>
<name>A0A1G8L4W8_9GAMM</name>
<dbReference type="EMBL" id="FNDG01000018">
    <property type="protein sequence ID" value="SDI50631.1"/>
    <property type="molecule type" value="Genomic_DNA"/>
</dbReference>
<keyword evidence="2" id="KW-0808">Transferase</keyword>
<dbReference type="InterPro" id="IPR050194">
    <property type="entry name" value="Glycosyltransferase_grp1"/>
</dbReference>
<feature type="domain" description="Glycosyltransferase subfamily 4-like N-terminal" evidence="1">
    <location>
        <begin position="14"/>
        <end position="164"/>
    </location>
</feature>
<evidence type="ECO:0000259" key="1">
    <source>
        <dbReference type="Pfam" id="PF13439"/>
    </source>
</evidence>
<accession>A0A1G8L4W8</accession>
<reference evidence="2 3" key="1">
    <citation type="submission" date="2016-10" db="EMBL/GenBank/DDBJ databases">
        <authorList>
            <person name="de Groot N.N."/>
        </authorList>
    </citation>
    <scope>NUCLEOTIDE SEQUENCE [LARGE SCALE GENOMIC DNA]</scope>
    <source>
        <strain evidence="2 3">LMG 18387</strain>
    </source>
</reference>